<feature type="domain" description="DUF3669" evidence="1">
    <location>
        <begin position="234"/>
        <end position="284"/>
    </location>
</feature>
<proteinExistence type="predicted"/>
<evidence type="ECO:0000259" key="1">
    <source>
        <dbReference type="Pfam" id="PF12417"/>
    </source>
</evidence>
<dbReference type="PANTHER" id="PTHR40780:SF2">
    <property type="entry name" value="DUF3669 DOMAIN-CONTAINING PROTEIN"/>
    <property type="match status" value="1"/>
</dbReference>
<protein>
    <recommendedName>
        <fullName evidence="1">DUF3669 domain-containing protein</fullName>
    </recommendedName>
</protein>
<keyword evidence="3" id="KW-1185">Reference proteome</keyword>
<evidence type="ECO:0000313" key="3">
    <source>
        <dbReference type="Proteomes" id="UP000467700"/>
    </source>
</evidence>
<evidence type="ECO:0000313" key="2">
    <source>
        <dbReference type="EMBL" id="CAA7267110.1"/>
    </source>
</evidence>
<gene>
    <name evidence="2" type="ORF">AAE3_LOCUS9414</name>
</gene>
<dbReference type="EMBL" id="CACVBS010000057">
    <property type="protein sequence ID" value="CAA7267110.1"/>
    <property type="molecule type" value="Genomic_DNA"/>
</dbReference>
<reference evidence="2 3" key="1">
    <citation type="submission" date="2020-01" db="EMBL/GenBank/DDBJ databases">
        <authorList>
            <person name="Gupta K D."/>
        </authorList>
    </citation>
    <scope>NUCLEOTIDE SEQUENCE [LARGE SCALE GENOMIC DNA]</scope>
</reference>
<organism evidence="2 3">
    <name type="scientific">Cyclocybe aegerita</name>
    <name type="common">Black poplar mushroom</name>
    <name type="synonym">Agrocybe aegerita</name>
    <dbReference type="NCBI Taxonomy" id="1973307"/>
    <lineage>
        <taxon>Eukaryota</taxon>
        <taxon>Fungi</taxon>
        <taxon>Dikarya</taxon>
        <taxon>Basidiomycota</taxon>
        <taxon>Agaricomycotina</taxon>
        <taxon>Agaricomycetes</taxon>
        <taxon>Agaricomycetidae</taxon>
        <taxon>Agaricales</taxon>
        <taxon>Agaricineae</taxon>
        <taxon>Bolbitiaceae</taxon>
        <taxon>Cyclocybe</taxon>
    </lineage>
</organism>
<dbReference type="Pfam" id="PF12417">
    <property type="entry name" value="DUF3669"/>
    <property type="match status" value="1"/>
</dbReference>
<accession>A0A8S0WEQ6</accession>
<dbReference type="PANTHER" id="PTHR40780">
    <property type="entry name" value="DUF3669 DOMAIN-CONTAINING PROTEIN"/>
    <property type="match status" value="1"/>
</dbReference>
<dbReference type="Proteomes" id="UP000467700">
    <property type="component" value="Unassembled WGS sequence"/>
</dbReference>
<name>A0A8S0WEQ6_CYCAE</name>
<comment type="caution">
    <text evidence="2">The sequence shown here is derived from an EMBL/GenBank/DDBJ whole genome shotgun (WGS) entry which is preliminary data.</text>
</comment>
<dbReference type="OrthoDB" id="2993351at2759"/>
<sequence>MIETIILSDNPVCIGRGSFAGVYLVSAKLWVFKVVQNAQDAAAISHEYDACRTLFQCCNNNSFFAVPRALALNVPRIDDTCATFLMPPQLSPRLQASRRPIRHIVREGEFSPFDKAAYALDRVHDLPTGVKAYLRQCYFPSSVTVGPSLCRLYFGKEVPISTQPPRFINSQNFPLDVRRYEALFEKFPEDLDPVEKVAEGMGEMLGRIHAWASYDGRDIEFVLGGNGFSSFSFWVIDFNQMRKWTKQDSDIETLTSAFFSNDPYYPRPRSSDALYATFKTGYLSAFSGDLVPWGNAFLAAIEDEASSGFSYSNSGFSSALGFDRHGWFPGYRGANASPAPLYCTTLLVPVGISQEFGLEQLQDDSQATFGTDLHGTIVR</sequence>
<dbReference type="AlphaFoldDB" id="A0A8S0WEQ6"/>
<dbReference type="InterPro" id="IPR022137">
    <property type="entry name" value="Znf_prot_DUF3669"/>
</dbReference>